<feature type="region of interest" description="Disordered" evidence="1">
    <location>
        <begin position="1"/>
        <end position="26"/>
    </location>
</feature>
<name>A0AAV4GJ55_9GAST</name>
<gene>
    <name evidence="2" type="ORF">ElyMa_006019100</name>
</gene>
<keyword evidence="3" id="KW-1185">Reference proteome</keyword>
<dbReference type="AlphaFoldDB" id="A0AAV4GJ55"/>
<comment type="caution">
    <text evidence="2">The sequence shown here is derived from an EMBL/GenBank/DDBJ whole genome shotgun (WGS) entry which is preliminary data.</text>
</comment>
<organism evidence="2 3">
    <name type="scientific">Elysia marginata</name>
    <dbReference type="NCBI Taxonomy" id="1093978"/>
    <lineage>
        <taxon>Eukaryota</taxon>
        <taxon>Metazoa</taxon>
        <taxon>Spiralia</taxon>
        <taxon>Lophotrochozoa</taxon>
        <taxon>Mollusca</taxon>
        <taxon>Gastropoda</taxon>
        <taxon>Heterobranchia</taxon>
        <taxon>Euthyneura</taxon>
        <taxon>Panpulmonata</taxon>
        <taxon>Sacoglossa</taxon>
        <taxon>Placobranchoidea</taxon>
        <taxon>Plakobranchidae</taxon>
        <taxon>Elysia</taxon>
    </lineage>
</organism>
<evidence type="ECO:0000313" key="2">
    <source>
        <dbReference type="EMBL" id="GFR85090.1"/>
    </source>
</evidence>
<evidence type="ECO:0000313" key="3">
    <source>
        <dbReference type="Proteomes" id="UP000762676"/>
    </source>
</evidence>
<sequence length="218" mass="26167">MAEFDRKMAEHFPGYQPRDADRDNNLGRFGHVVNPRWHFDPEEDDLRSGLPERISPGRFDDLHDRHPYGYNPRFYDDRDRDDYMSYRPSDRDFDFDFDERSLRDKIRRREMLDARRRSRFDQFRPEDALRPYSQDYLILRSPYADLNALDEDSSPTNNTVDATADDAPWMDRRAKILADLQRRRQELGLPEHDYRGGNPYGFQTDSGYGMGRRLFNKR</sequence>
<reference evidence="2 3" key="1">
    <citation type="journal article" date="2021" name="Elife">
        <title>Chloroplast acquisition without the gene transfer in kleptoplastic sea slugs, Plakobranchus ocellatus.</title>
        <authorList>
            <person name="Maeda T."/>
            <person name="Takahashi S."/>
            <person name="Yoshida T."/>
            <person name="Shimamura S."/>
            <person name="Takaki Y."/>
            <person name="Nagai Y."/>
            <person name="Toyoda A."/>
            <person name="Suzuki Y."/>
            <person name="Arimoto A."/>
            <person name="Ishii H."/>
            <person name="Satoh N."/>
            <person name="Nishiyama T."/>
            <person name="Hasebe M."/>
            <person name="Maruyama T."/>
            <person name="Minagawa J."/>
            <person name="Obokata J."/>
            <person name="Shigenobu S."/>
        </authorList>
    </citation>
    <scope>NUCLEOTIDE SEQUENCE [LARGE SCALE GENOMIC DNA]</scope>
</reference>
<dbReference type="Proteomes" id="UP000762676">
    <property type="component" value="Unassembled WGS sequence"/>
</dbReference>
<accession>A0AAV4GJ55</accession>
<evidence type="ECO:0000256" key="1">
    <source>
        <dbReference type="SAM" id="MobiDB-lite"/>
    </source>
</evidence>
<dbReference type="EMBL" id="BMAT01012063">
    <property type="protein sequence ID" value="GFR85090.1"/>
    <property type="molecule type" value="Genomic_DNA"/>
</dbReference>
<feature type="compositionally biased region" description="Basic and acidic residues" evidence="1">
    <location>
        <begin position="1"/>
        <end position="10"/>
    </location>
</feature>
<protein>
    <submittedName>
        <fullName evidence="2">Uncharacterized protein</fullName>
    </submittedName>
</protein>
<proteinExistence type="predicted"/>